<evidence type="ECO:0000313" key="2">
    <source>
        <dbReference type="EMBL" id="MCG7323013.1"/>
    </source>
</evidence>
<dbReference type="InterPro" id="IPR017195">
    <property type="entry name" value="ABC_thiamin-permease_prd"/>
</dbReference>
<keyword evidence="1" id="KW-1133">Transmembrane helix</keyword>
<feature type="transmembrane region" description="Helical" evidence="1">
    <location>
        <begin position="142"/>
        <end position="163"/>
    </location>
</feature>
<evidence type="ECO:0000313" key="3">
    <source>
        <dbReference type="Proteomes" id="UP001521931"/>
    </source>
</evidence>
<feature type="transmembrane region" description="Helical" evidence="1">
    <location>
        <begin position="64"/>
        <end position="89"/>
    </location>
</feature>
<name>A0ABS9Q559_9MICO</name>
<feature type="transmembrane region" description="Helical" evidence="1">
    <location>
        <begin position="35"/>
        <end position="52"/>
    </location>
</feature>
<keyword evidence="1" id="KW-0812">Transmembrane</keyword>
<protein>
    <submittedName>
        <fullName evidence="2">ECF transporter S component</fullName>
    </submittedName>
</protein>
<reference evidence="2 3" key="1">
    <citation type="submission" date="2022-02" db="EMBL/GenBank/DDBJ databases">
        <title>Uncovering new skin microbiome diversity through culturing and metagenomics.</title>
        <authorList>
            <person name="Conlan S."/>
            <person name="Deming C."/>
            <person name="Nisc Comparative Sequencing Program N."/>
            <person name="Segre J.A."/>
        </authorList>
    </citation>
    <scope>NUCLEOTIDE SEQUENCE [LARGE SCALE GENOMIC DNA]</scope>
    <source>
        <strain evidence="2 3">ACRQZ</strain>
    </source>
</reference>
<dbReference type="EMBL" id="JAKRCV010000054">
    <property type="protein sequence ID" value="MCG7323013.1"/>
    <property type="molecule type" value="Genomic_DNA"/>
</dbReference>
<keyword evidence="3" id="KW-1185">Reference proteome</keyword>
<dbReference type="RefSeq" id="WP_239265494.1">
    <property type="nucleotide sequence ID" value="NZ_JAKRCV010000054.1"/>
</dbReference>
<dbReference type="PIRSF" id="PIRSF037394">
    <property type="entry name" value="ABC_thiamine-permease_YkoE_prd"/>
    <property type="match status" value="1"/>
</dbReference>
<organism evidence="2 3">
    <name type="scientific">Arsenicicoccus bolidensis</name>
    <dbReference type="NCBI Taxonomy" id="229480"/>
    <lineage>
        <taxon>Bacteria</taxon>
        <taxon>Bacillati</taxon>
        <taxon>Actinomycetota</taxon>
        <taxon>Actinomycetes</taxon>
        <taxon>Micrococcales</taxon>
        <taxon>Intrasporangiaceae</taxon>
        <taxon>Arsenicicoccus</taxon>
    </lineage>
</organism>
<keyword evidence="1" id="KW-0472">Membrane</keyword>
<dbReference type="Proteomes" id="UP001521931">
    <property type="component" value="Unassembled WGS sequence"/>
</dbReference>
<dbReference type="Pfam" id="PF09819">
    <property type="entry name" value="ABC_cobalt"/>
    <property type="match status" value="1"/>
</dbReference>
<gene>
    <name evidence="2" type="ORF">MHL29_14100</name>
</gene>
<evidence type="ECO:0000256" key="1">
    <source>
        <dbReference type="SAM" id="Phobius"/>
    </source>
</evidence>
<sequence length="221" mass="23411">MPNTTGSAATARPGQHARPSALATGALMSWRGIDLVLGAVLAVALGVAFWGWDSTLYHVVEAAAVGYAPIGSLALGVWVLPAVAGALLIRRPGAALYVELIAASVETLLGSKWGWLVMLSGLLQALGVELAMWLWRWRRFDMVAAVLGGVLGAVLEICLYEWWQYVPQLAWIHKLVYLAFGMVSCALIAGLGGAALVRALARAGVVDAFPAGREARESHVR</sequence>
<accession>A0ABS9Q559</accession>
<feature type="transmembrane region" description="Helical" evidence="1">
    <location>
        <begin position="113"/>
        <end position="135"/>
    </location>
</feature>
<comment type="caution">
    <text evidence="2">The sequence shown here is derived from an EMBL/GenBank/DDBJ whole genome shotgun (WGS) entry which is preliminary data.</text>
</comment>
<proteinExistence type="predicted"/>
<feature type="transmembrane region" description="Helical" evidence="1">
    <location>
        <begin position="175"/>
        <end position="197"/>
    </location>
</feature>